<name>A0A2T3A8I4_9PEZI</name>
<dbReference type="AlphaFoldDB" id="A0A2T3A8I4"/>
<organism evidence="3 4">
    <name type="scientific">Coniella lustricola</name>
    <dbReference type="NCBI Taxonomy" id="2025994"/>
    <lineage>
        <taxon>Eukaryota</taxon>
        <taxon>Fungi</taxon>
        <taxon>Dikarya</taxon>
        <taxon>Ascomycota</taxon>
        <taxon>Pezizomycotina</taxon>
        <taxon>Sordariomycetes</taxon>
        <taxon>Sordariomycetidae</taxon>
        <taxon>Diaporthales</taxon>
        <taxon>Schizoparmaceae</taxon>
        <taxon>Coniella</taxon>
    </lineage>
</organism>
<dbReference type="CDD" id="cd02440">
    <property type="entry name" value="AdoMet_MTases"/>
    <property type="match status" value="1"/>
</dbReference>
<sequence>MDPLHKTDSAISVTSKPDRPCSSYDGDLPDDHPPRPPVSSATDRPSSDHAAATAHARQASLTDHASPVPPVSSAPLQARKDKEPQRPPAASAGQSAAQAHSFAALAAGKAPIVTATATATSSATASAPVRVVPNSPTDLGAPSLDLYPATVDDDSHNKPLPTAAESAEYTLDALTQSGTGAIDVDHDQLELESDLGYGSESSSFASTSLSSSVRDYMFENGRRYHRFREGRYNFPNDEPEQDREDMKHTCIKLLCQGQLHFAPLEEGRLHNVLDIGTGTGIWAIEMGDQFPSANVLGIDLSPIQPDWVPANVHFEVDDAESQWAHPLDHFDYIHLRHTVMAIKDWPNLYRTALEHIRPGGWIESQEIYHYPISANNSMPLEHPVAQYWALIHQGLNRLNIDFQGAAGGKMATMMRDAGYENVHERVLHVPIGTWPKHPDLKVVGECWRHILLTGAQAIALGPLTRGCGWTREEVELFLVELRKAYYDNNSLMYMPLYVTYGQKPEH</sequence>
<dbReference type="GO" id="GO:0032259">
    <property type="term" value="P:methylation"/>
    <property type="evidence" value="ECO:0007669"/>
    <property type="project" value="UniProtKB-KW"/>
</dbReference>
<evidence type="ECO:0000256" key="2">
    <source>
        <dbReference type="SAM" id="MobiDB-lite"/>
    </source>
</evidence>
<dbReference type="PANTHER" id="PTHR43591">
    <property type="entry name" value="METHYLTRANSFERASE"/>
    <property type="match status" value="1"/>
</dbReference>
<dbReference type="SUPFAM" id="SSF53335">
    <property type="entry name" value="S-adenosyl-L-methionine-dependent methyltransferases"/>
    <property type="match status" value="1"/>
</dbReference>
<reference evidence="3 4" key="1">
    <citation type="journal article" date="2018" name="Mycol. Prog.">
        <title>Coniella lustricola, a new species from submerged detritus.</title>
        <authorList>
            <person name="Raudabaugh D.B."/>
            <person name="Iturriaga T."/>
            <person name="Carver A."/>
            <person name="Mondo S."/>
            <person name="Pangilinan J."/>
            <person name="Lipzen A."/>
            <person name="He G."/>
            <person name="Amirebrahimi M."/>
            <person name="Grigoriev I.V."/>
            <person name="Miller A.N."/>
        </authorList>
    </citation>
    <scope>NUCLEOTIDE SEQUENCE [LARGE SCALE GENOMIC DNA]</scope>
    <source>
        <strain evidence="3 4">B22-T-1</strain>
    </source>
</reference>
<dbReference type="Proteomes" id="UP000241462">
    <property type="component" value="Unassembled WGS sequence"/>
</dbReference>
<feature type="compositionally biased region" description="Low complexity" evidence="2">
    <location>
        <begin position="88"/>
        <end position="98"/>
    </location>
</feature>
<dbReference type="PANTHER" id="PTHR43591:SF10">
    <property type="entry name" value="ABC TRANSMEMBRANE TYPE-1 DOMAIN-CONTAINING PROTEIN-RELATED"/>
    <property type="match status" value="1"/>
</dbReference>
<dbReference type="GO" id="GO:0008168">
    <property type="term" value="F:methyltransferase activity"/>
    <property type="evidence" value="ECO:0007669"/>
    <property type="project" value="UniProtKB-KW"/>
</dbReference>
<feature type="compositionally biased region" description="Low complexity" evidence="2">
    <location>
        <begin position="50"/>
        <end position="59"/>
    </location>
</feature>
<accession>A0A2T3A8I4</accession>
<dbReference type="InParanoid" id="A0A2T3A8I4"/>
<dbReference type="STRING" id="2025994.A0A2T3A8I4"/>
<keyword evidence="4" id="KW-1185">Reference proteome</keyword>
<dbReference type="OrthoDB" id="184880at2759"/>
<evidence type="ECO:0000256" key="1">
    <source>
        <dbReference type="ARBA" id="ARBA00038158"/>
    </source>
</evidence>
<evidence type="ECO:0000313" key="4">
    <source>
        <dbReference type="Proteomes" id="UP000241462"/>
    </source>
</evidence>
<keyword evidence="3" id="KW-0808">Transferase</keyword>
<gene>
    <name evidence="3" type="ORF">BD289DRAFT_453157</name>
</gene>
<feature type="region of interest" description="Disordered" evidence="2">
    <location>
        <begin position="1"/>
        <end position="98"/>
    </location>
</feature>
<dbReference type="InterPro" id="IPR029063">
    <property type="entry name" value="SAM-dependent_MTases_sf"/>
</dbReference>
<keyword evidence="3" id="KW-0489">Methyltransferase</keyword>
<evidence type="ECO:0000313" key="3">
    <source>
        <dbReference type="EMBL" id="PSR85761.1"/>
    </source>
</evidence>
<protein>
    <submittedName>
        <fullName evidence="3">S-adenosyl-L-methionine-dependent methyltransferase</fullName>
    </submittedName>
</protein>
<dbReference type="EMBL" id="KZ678438">
    <property type="protein sequence ID" value="PSR85761.1"/>
    <property type="molecule type" value="Genomic_DNA"/>
</dbReference>
<dbReference type="Pfam" id="PF13489">
    <property type="entry name" value="Methyltransf_23"/>
    <property type="match status" value="1"/>
</dbReference>
<proteinExistence type="inferred from homology"/>
<comment type="similarity">
    <text evidence="1">Belongs to the methyltransferase superfamily. LaeA methyltransferase family.</text>
</comment>
<dbReference type="Gene3D" id="3.40.50.150">
    <property type="entry name" value="Vaccinia Virus protein VP39"/>
    <property type="match status" value="1"/>
</dbReference>